<dbReference type="EMBL" id="JAOYFB010000036">
    <property type="protein sequence ID" value="KAK4019648.1"/>
    <property type="molecule type" value="Genomic_DNA"/>
</dbReference>
<comment type="caution">
    <text evidence="3">The sequence shown here is derived from an EMBL/GenBank/DDBJ whole genome shotgun (WGS) entry which is preliminary data.</text>
</comment>
<name>A0ABR0A3C6_9CRUS</name>
<keyword evidence="2" id="KW-0812">Transmembrane</keyword>
<evidence type="ECO:0000256" key="2">
    <source>
        <dbReference type="SAM" id="Phobius"/>
    </source>
</evidence>
<feature type="compositionally biased region" description="Basic and acidic residues" evidence="1">
    <location>
        <begin position="191"/>
        <end position="207"/>
    </location>
</feature>
<protein>
    <recommendedName>
        <fullName evidence="5">Transmembrane protein</fullName>
    </recommendedName>
</protein>
<evidence type="ECO:0008006" key="5">
    <source>
        <dbReference type="Google" id="ProtNLM"/>
    </source>
</evidence>
<feature type="transmembrane region" description="Helical" evidence="2">
    <location>
        <begin position="93"/>
        <end position="113"/>
    </location>
</feature>
<dbReference type="Proteomes" id="UP001234178">
    <property type="component" value="Unassembled WGS sequence"/>
</dbReference>
<gene>
    <name evidence="3" type="ORF">OUZ56_001661</name>
</gene>
<accession>A0ABR0A3C6</accession>
<organism evidence="3 4">
    <name type="scientific">Daphnia magna</name>
    <dbReference type="NCBI Taxonomy" id="35525"/>
    <lineage>
        <taxon>Eukaryota</taxon>
        <taxon>Metazoa</taxon>
        <taxon>Ecdysozoa</taxon>
        <taxon>Arthropoda</taxon>
        <taxon>Crustacea</taxon>
        <taxon>Branchiopoda</taxon>
        <taxon>Diplostraca</taxon>
        <taxon>Cladocera</taxon>
        <taxon>Anomopoda</taxon>
        <taxon>Daphniidae</taxon>
        <taxon>Daphnia</taxon>
    </lineage>
</organism>
<evidence type="ECO:0000256" key="1">
    <source>
        <dbReference type="SAM" id="MobiDB-lite"/>
    </source>
</evidence>
<sequence length="222" mass="25421">MFHLNFARRHYPQQPANPIYYRYYDLFRDTCHSRVLMTMIGPSRDSMTGVTARSQPSIQAERSSLNANVQTVLSRDATSPRAIKTAKMDEDKFVQLIVFLFLFSLLLHAVILLRVKRETLRRKETGSMLRVVRPSVAPTGASNLGDGKLQAVLTAGYAQRRAQTVRFIHVEESFERIVVYIRRRKSIREGAKNEEGEELRANKESNNRGKTVQQKGGMMKSF</sequence>
<feature type="region of interest" description="Disordered" evidence="1">
    <location>
        <begin position="191"/>
        <end position="222"/>
    </location>
</feature>
<reference evidence="3 4" key="1">
    <citation type="journal article" date="2023" name="Nucleic Acids Res.">
        <title>The hologenome of Daphnia magna reveals possible DNA methylation and microbiome-mediated evolution of the host genome.</title>
        <authorList>
            <person name="Chaturvedi A."/>
            <person name="Li X."/>
            <person name="Dhandapani V."/>
            <person name="Marshall H."/>
            <person name="Kissane S."/>
            <person name="Cuenca-Cambronero M."/>
            <person name="Asole G."/>
            <person name="Calvet F."/>
            <person name="Ruiz-Romero M."/>
            <person name="Marangio P."/>
            <person name="Guigo R."/>
            <person name="Rago D."/>
            <person name="Mirbahai L."/>
            <person name="Eastwood N."/>
            <person name="Colbourne J.K."/>
            <person name="Zhou J."/>
            <person name="Mallon E."/>
            <person name="Orsini L."/>
        </authorList>
    </citation>
    <scope>NUCLEOTIDE SEQUENCE [LARGE SCALE GENOMIC DNA]</scope>
    <source>
        <strain evidence="3">LRV0_1</strain>
    </source>
</reference>
<evidence type="ECO:0000313" key="3">
    <source>
        <dbReference type="EMBL" id="KAK4019648.1"/>
    </source>
</evidence>
<keyword evidence="4" id="KW-1185">Reference proteome</keyword>
<evidence type="ECO:0000313" key="4">
    <source>
        <dbReference type="Proteomes" id="UP001234178"/>
    </source>
</evidence>
<keyword evidence="2" id="KW-0472">Membrane</keyword>
<keyword evidence="2" id="KW-1133">Transmembrane helix</keyword>
<proteinExistence type="predicted"/>